<feature type="transmembrane region" description="Helical" evidence="1">
    <location>
        <begin position="60"/>
        <end position="77"/>
    </location>
</feature>
<evidence type="ECO:0000313" key="2">
    <source>
        <dbReference type="EMBL" id="RSU08387.1"/>
    </source>
</evidence>
<dbReference type="AlphaFoldDB" id="A0A430AKF1"/>
<proteinExistence type="predicted"/>
<reference evidence="2 3" key="1">
    <citation type="submission" date="2017-05" db="EMBL/GenBank/DDBJ databases">
        <title>Vagococcus spp. assemblies.</title>
        <authorList>
            <person name="Gulvik C.A."/>
        </authorList>
    </citation>
    <scope>NUCLEOTIDE SEQUENCE [LARGE SCALE GENOMIC DNA]</scope>
    <source>
        <strain evidence="2 3">DSM 24756</strain>
    </source>
</reference>
<name>A0A430AKF1_9ENTE</name>
<dbReference type="RefSeq" id="WP_126822939.1">
    <property type="nucleotide sequence ID" value="NZ_JBHLWU010000001.1"/>
</dbReference>
<feature type="transmembrane region" description="Helical" evidence="1">
    <location>
        <begin position="236"/>
        <end position="254"/>
    </location>
</feature>
<gene>
    <name evidence="2" type="ORF">CBF30_03875</name>
</gene>
<organism evidence="2 3">
    <name type="scientific">Vagococcus entomophilus</name>
    <dbReference type="NCBI Taxonomy" id="1160095"/>
    <lineage>
        <taxon>Bacteria</taxon>
        <taxon>Bacillati</taxon>
        <taxon>Bacillota</taxon>
        <taxon>Bacilli</taxon>
        <taxon>Lactobacillales</taxon>
        <taxon>Enterococcaceae</taxon>
        <taxon>Vagococcus</taxon>
    </lineage>
</organism>
<feature type="transmembrane region" description="Helical" evidence="1">
    <location>
        <begin position="140"/>
        <end position="169"/>
    </location>
</feature>
<keyword evidence="1" id="KW-0812">Transmembrane</keyword>
<dbReference type="OrthoDB" id="8582979at2"/>
<accession>A0A430AKF1</accession>
<evidence type="ECO:0000256" key="1">
    <source>
        <dbReference type="SAM" id="Phobius"/>
    </source>
</evidence>
<feature type="transmembrane region" description="Helical" evidence="1">
    <location>
        <begin position="181"/>
        <end position="200"/>
    </location>
</feature>
<evidence type="ECO:0000313" key="3">
    <source>
        <dbReference type="Proteomes" id="UP000288669"/>
    </source>
</evidence>
<protein>
    <submittedName>
        <fullName evidence="2">ABC transporter permease</fullName>
    </submittedName>
</protein>
<dbReference type="PANTHER" id="PTHR36832:SF1">
    <property type="entry name" value="SLR1174 PROTEIN"/>
    <property type="match status" value="1"/>
</dbReference>
<dbReference type="EMBL" id="NGJZ01000001">
    <property type="protein sequence ID" value="RSU08387.1"/>
    <property type="molecule type" value="Genomic_DNA"/>
</dbReference>
<comment type="caution">
    <text evidence="2">The sequence shown here is derived from an EMBL/GenBank/DDBJ whole genome shotgun (WGS) entry which is preliminary data.</text>
</comment>
<keyword evidence="1" id="KW-0472">Membrane</keyword>
<dbReference type="PANTHER" id="PTHR36832">
    <property type="entry name" value="SLR1174 PROTEIN-RELATED"/>
    <property type="match status" value="1"/>
</dbReference>
<dbReference type="Proteomes" id="UP000288669">
    <property type="component" value="Unassembled WGS sequence"/>
</dbReference>
<feature type="transmembrane region" description="Helical" evidence="1">
    <location>
        <begin position="21"/>
        <end position="40"/>
    </location>
</feature>
<sequence length="267" mass="30298">MKKYLALFKTKFLAGLQYRGAAFAGIITQICWGFLEILLFKSFYTSKPENFPMSFQAMSSYIWLQQAFISLYMLWFWENDIFSDIKSGNVAYTLARPVSVYSMWFMQNLASRTAKASLRAIPILFIGFLLPQPYGLSGPYSLVSFLLFICSMILAVLVLVALMMPLYFIAFYTLEPMGPRMVFQTLGDFLSGAIIPLPFLPNGFRQFVESLPFASVQNVPFRIYSGDLAGEKCIEAVVLQVFWLVFLLIIGKVLERCVQNKIIVQGG</sequence>
<keyword evidence="1" id="KW-1133">Transmembrane helix</keyword>
<keyword evidence="3" id="KW-1185">Reference proteome</keyword>
<feature type="transmembrane region" description="Helical" evidence="1">
    <location>
        <begin position="116"/>
        <end position="134"/>
    </location>
</feature>